<evidence type="ECO:0000259" key="3">
    <source>
        <dbReference type="Pfam" id="PF16173"/>
    </source>
</evidence>
<feature type="domain" description="DUF4832" evidence="2">
    <location>
        <begin position="237"/>
        <end position="440"/>
    </location>
</feature>
<evidence type="ECO:0000313" key="5">
    <source>
        <dbReference type="Proteomes" id="UP000680865"/>
    </source>
</evidence>
<dbReference type="InterPro" id="IPR032379">
    <property type="entry name" value="DUF4874"/>
</dbReference>
<feature type="domain" description="DUF4874" evidence="3">
    <location>
        <begin position="48"/>
        <end position="213"/>
    </location>
</feature>
<keyword evidence="5" id="KW-1185">Reference proteome</keyword>
<sequence>MPLKRMPAAALTGLLCATIVGAAPPFTTKARAADNSVAYSADGADIANPERGFYHYPGNCDSHDFDRDRLLSFRRKEHISLVMCMFYLTPYKHSPISDAALKQFQQQADVVRSAGLKMVVRFAYTADMGGDDATSDRILAHIDQLAPVLRANADIIHVLQAGFIGAWGEWYYTQNFGNLGQISPADWANRKAILDKLLTVLPADRMLQVRTMAYKQTLYDPDPVSDTEAYSGTIAARLGHHNDCFLAAADDMGTFRNPNAEYPYLEADTRYVAMGGETCAKNSPRTDCPTAVQELIQFHYNFLNEDYHPDVLASWSSGGCIDTIRRSLGYRFTLVSGSYPDTAARGGILPISFTVRNDGWSAPANPRDAALVLRNTDTGINYLRFLTADPRRWAPGTTTTATETVSLNGLAAGTYDLLLDLPDPGARLAGRPEYSIHLANEGLWEPSTGYNKLRHRVTIN</sequence>
<dbReference type="RefSeq" id="WP_244876339.1">
    <property type="nucleotide sequence ID" value="NZ_BAAATW010000016.1"/>
</dbReference>
<organism evidence="4 5">
    <name type="scientific">Winogradskya consettensis</name>
    <dbReference type="NCBI Taxonomy" id="113560"/>
    <lineage>
        <taxon>Bacteria</taxon>
        <taxon>Bacillati</taxon>
        <taxon>Actinomycetota</taxon>
        <taxon>Actinomycetes</taxon>
        <taxon>Micromonosporales</taxon>
        <taxon>Micromonosporaceae</taxon>
        <taxon>Winogradskya</taxon>
    </lineage>
</organism>
<dbReference type="Proteomes" id="UP000680865">
    <property type="component" value="Unassembled WGS sequence"/>
</dbReference>
<evidence type="ECO:0000313" key="4">
    <source>
        <dbReference type="EMBL" id="GIM77489.1"/>
    </source>
</evidence>
<dbReference type="EMBL" id="BOQP01000030">
    <property type="protein sequence ID" value="GIM77489.1"/>
    <property type="molecule type" value="Genomic_DNA"/>
</dbReference>
<dbReference type="InterPro" id="IPR032267">
    <property type="entry name" value="DUF4832"/>
</dbReference>
<dbReference type="Pfam" id="PF16173">
    <property type="entry name" value="DUF4874"/>
    <property type="match status" value="1"/>
</dbReference>
<evidence type="ECO:0008006" key="6">
    <source>
        <dbReference type="Google" id="ProtNLM"/>
    </source>
</evidence>
<comment type="caution">
    <text evidence="4">The sequence shown here is derived from an EMBL/GenBank/DDBJ whole genome shotgun (WGS) entry which is preliminary data.</text>
</comment>
<reference evidence="4" key="1">
    <citation type="submission" date="2021-03" db="EMBL/GenBank/DDBJ databases">
        <title>Whole genome shotgun sequence of Actinoplanes consettensis NBRC 14913.</title>
        <authorList>
            <person name="Komaki H."/>
            <person name="Tamura T."/>
        </authorList>
    </citation>
    <scope>NUCLEOTIDE SEQUENCE</scope>
    <source>
        <strain evidence="4">NBRC 14913</strain>
    </source>
</reference>
<evidence type="ECO:0000256" key="1">
    <source>
        <dbReference type="SAM" id="SignalP"/>
    </source>
</evidence>
<feature type="chain" id="PRO_5037186073" description="DUF4832 domain-containing protein" evidence="1">
    <location>
        <begin position="23"/>
        <end position="460"/>
    </location>
</feature>
<protein>
    <recommendedName>
        <fullName evidence="6">DUF4832 domain-containing protein</fullName>
    </recommendedName>
</protein>
<accession>A0A919ST67</accession>
<proteinExistence type="predicted"/>
<keyword evidence="1" id="KW-0732">Signal</keyword>
<gene>
    <name evidence="4" type="ORF">Aco04nite_55600</name>
</gene>
<name>A0A919ST67_9ACTN</name>
<feature type="signal peptide" evidence="1">
    <location>
        <begin position="1"/>
        <end position="22"/>
    </location>
</feature>
<evidence type="ECO:0000259" key="2">
    <source>
        <dbReference type="Pfam" id="PF16116"/>
    </source>
</evidence>
<dbReference type="Pfam" id="PF16116">
    <property type="entry name" value="DUF4832"/>
    <property type="match status" value="1"/>
</dbReference>
<dbReference type="AlphaFoldDB" id="A0A919ST67"/>